<dbReference type="InterPro" id="IPR011711">
    <property type="entry name" value="GntR_C"/>
</dbReference>
<gene>
    <name evidence="5" type="ORF">Q7514_22745</name>
</gene>
<dbReference type="InterPro" id="IPR036390">
    <property type="entry name" value="WH_DNA-bd_sf"/>
</dbReference>
<evidence type="ECO:0000256" key="2">
    <source>
        <dbReference type="ARBA" id="ARBA00023125"/>
    </source>
</evidence>
<dbReference type="SMART" id="SM00895">
    <property type="entry name" value="FCD"/>
    <property type="match status" value="1"/>
</dbReference>
<comment type="caution">
    <text evidence="5">The sequence shown here is derived from an EMBL/GenBank/DDBJ whole genome shotgun (WGS) entry which is preliminary data.</text>
</comment>
<dbReference type="Pfam" id="PF00392">
    <property type="entry name" value="GntR"/>
    <property type="match status" value="1"/>
</dbReference>
<dbReference type="PANTHER" id="PTHR43537">
    <property type="entry name" value="TRANSCRIPTIONAL REGULATOR, GNTR FAMILY"/>
    <property type="match status" value="1"/>
</dbReference>
<protein>
    <submittedName>
        <fullName evidence="5">GntR family transcriptional regulator</fullName>
    </submittedName>
</protein>
<accession>A0ABU7LGF9</accession>
<dbReference type="CDD" id="cd07377">
    <property type="entry name" value="WHTH_GntR"/>
    <property type="match status" value="1"/>
</dbReference>
<dbReference type="PANTHER" id="PTHR43537:SF5">
    <property type="entry name" value="UXU OPERON TRANSCRIPTIONAL REGULATOR"/>
    <property type="match status" value="1"/>
</dbReference>
<reference evidence="5 6" key="1">
    <citation type="submission" date="2023-07" db="EMBL/GenBank/DDBJ databases">
        <authorList>
            <person name="Girao M."/>
            <person name="Carvalho M.F."/>
        </authorList>
    </citation>
    <scope>NUCLEOTIDE SEQUENCE [LARGE SCALE GENOMIC DNA]</scope>
    <source>
        <strain evidence="5 6">YIM65754</strain>
    </source>
</reference>
<dbReference type="InterPro" id="IPR036388">
    <property type="entry name" value="WH-like_DNA-bd_sf"/>
</dbReference>
<dbReference type="Proteomes" id="UP001336020">
    <property type="component" value="Unassembled WGS sequence"/>
</dbReference>
<keyword evidence="1" id="KW-0805">Transcription regulation</keyword>
<evidence type="ECO:0000313" key="5">
    <source>
        <dbReference type="EMBL" id="MEE2060344.1"/>
    </source>
</evidence>
<dbReference type="Gene3D" id="1.20.120.530">
    <property type="entry name" value="GntR ligand-binding domain-like"/>
    <property type="match status" value="1"/>
</dbReference>
<dbReference type="Gene3D" id="1.10.10.10">
    <property type="entry name" value="Winged helix-like DNA-binding domain superfamily/Winged helix DNA-binding domain"/>
    <property type="match status" value="1"/>
</dbReference>
<keyword evidence="6" id="KW-1185">Reference proteome</keyword>
<evidence type="ECO:0000313" key="6">
    <source>
        <dbReference type="Proteomes" id="UP001336020"/>
    </source>
</evidence>
<feature type="domain" description="HTH gntR-type" evidence="4">
    <location>
        <begin position="9"/>
        <end position="76"/>
    </location>
</feature>
<evidence type="ECO:0000259" key="4">
    <source>
        <dbReference type="PROSITE" id="PS50949"/>
    </source>
</evidence>
<dbReference type="SUPFAM" id="SSF48008">
    <property type="entry name" value="GntR ligand-binding domain-like"/>
    <property type="match status" value="1"/>
</dbReference>
<dbReference type="SMART" id="SM00345">
    <property type="entry name" value="HTH_GNTR"/>
    <property type="match status" value="1"/>
</dbReference>
<dbReference type="PRINTS" id="PR00035">
    <property type="entry name" value="HTHGNTR"/>
</dbReference>
<evidence type="ECO:0000256" key="1">
    <source>
        <dbReference type="ARBA" id="ARBA00023015"/>
    </source>
</evidence>
<dbReference type="SUPFAM" id="SSF46785">
    <property type="entry name" value="Winged helix' DNA-binding domain"/>
    <property type="match status" value="1"/>
</dbReference>
<evidence type="ECO:0000256" key="3">
    <source>
        <dbReference type="ARBA" id="ARBA00023163"/>
    </source>
</evidence>
<dbReference type="PROSITE" id="PS50949">
    <property type="entry name" value="HTH_GNTR"/>
    <property type="match status" value="1"/>
</dbReference>
<dbReference type="Pfam" id="PF07729">
    <property type="entry name" value="FCD"/>
    <property type="match status" value="1"/>
</dbReference>
<dbReference type="InterPro" id="IPR008920">
    <property type="entry name" value="TF_FadR/GntR_C"/>
</dbReference>
<dbReference type="RefSeq" id="WP_330135532.1">
    <property type="nucleotide sequence ID" value="NZ_JAUTXY010000012.1"/>
</dbReference>
<sequence length="271" mass="31012">MTGPKTRSGTTVDDLYLVLQQRIIDGTYQPGLRMSQEQLAAEHQVSRTPLREALQRLEVDGLVVSHANRGMHVAPIVNSETEQNYALRVLVEPPTIAAVSAKLSSGDITDMENILEEMQRHRAHSRRFQDAHQRFHEVALRRYPENFRQLTNQLHMRIYRHQSVYLSHQRTPDDFIDVDGDLLNAIKIGDSGQVRRIMEFHLIDAALGLVLDADPDHCFDSLLVALHGRQIEIQHHPDGRIDRPAEIRWTSGEQVDVPNRVTQNLILRPPF</sequence>
<dbReference type="EMBL" id="JAUTXY010000012">
    <property type="protein sequence ID" value="MEE2060344.1"/>
    <property type="molecule type" value="Genomic_DNA"/>
</dbReference>
<name>A0ABU7LGF9_9NOCA</name>
<dbReference type="InterPro" id="IPR000524">
    <property type="entry name" value="Tscrpt_reg_HTH_GntR"/>
</dbReference>
<organism evidence="5 6">
    <name type="scientific">Rhodococcus artemisiae</name>
    <dbReference type="NCBI Taxonomy" id="714159"/>
    <lineage>
        <taxon>Bacteria</taxon>
        <taxon>Bacillati</taxon>
        <taxon>Actinomycetota</taxon>
        <taxon>Actinomycetes</taxon>
        <taxon>Mycobacteriales</taxon>
        <taxon>Nocardiaceae</taxon>
        <taxon>Rhodococcus</taxon>
    </lineage>
</organism>
<keyword evidence="3" id="KW-0804">Transcription</keyword>
<keyword evidence="2" id="KW-0238">DNA-binding</keyword>
<proteinExistence type="predicted"/>